<keyword evidence="2" id="KW-0813">Transport</keyword>
<protein>
    <recommendedName>
        <fullName evidence="13">Chloride channel protein</fullName>
    </recommendedName>
</protein>
<dbReference type="STRING" id="966.BTA35_0214860"/>
<reference evidence="11" key="1">
    <citation type="submission" date="2017-02" db="EMBL/GenBank/DDBJ databases">
        <title>Draft Genome Sequence of the Salt Water Bacterium Oceanospirillum linum ATCC 11336.</title>
        <authorList>
            <person name="Trachtenberg A.M."/>
            <person name="Carney J.G."/>
            <person name="Linnane J.D."/>
            <person name="Rheaume B.A."/>
            <person name="Pitts N.L."/>
            <person name="Mykles D.L."/>
            <person name="Maclea K.S."/>
        </authorList>
    </citation>
    <scope>NUCLEOTIDE SEQUENCE [LARGE SCALE GENOMIC DNA]</scope>
    <source>
        <strain evidence="11">ATCC 11336</strain>
    </source>
</reference>
<keyword evidence="12" id="KW-1185">Reference proteome</keyword>
<comment type="subcellular location">
    <subcellularLocation>
        <location evidence="1">Membrane</location>
        <topology evidence="1">Multi-pass membrane protein</topology>
    </subcellularLocation>
</comment>
<comment type="caution">
    <text evidence="11">The sequence shown here is derived from an EMBL/GenBank/DDBJ whole genome shotgun (WGS) entry which is preliminary data.</text>
</comment>
<keyword evidence="3 10" id="KW-0812">Transmembrane</keyword>
<proteinExistence type="predicted"/>
<keyword evidence="5" id="KW-0406">Ion transport</keyword>
<sequence length="580" mass="61993">MFRKNFFQRLSLQHFRNRLAHLDALPQLALLGLISGIATGGVMVLFIISLNLATKSLLGIEPENHEALSLTIRVLAPIIGCLLLAFIFRLSKQSWRSNGVPHVIERFTFNQGHMPWPNALGQFVNAIISLTSGLSAGREGPAVHMGASISSLIGVHLKLPNNSIRLLVGCGSAAAIGASFNTPIAGVIFAMEVIVAEYTLVGFTPIILASVTGTALSQSLLGGGSLFNTAPQALYTLAELPWVSASGIIIGIFAALFISYSGLLFRTHHWPVEIRFLFAGLLTALFAALLPSLMGSGFDLVNLSFTGDLSLGVLLLLAICKLLLTATTFGLGVPIGIIGPIMVVGGLFGAATGHIGAFLAGTQVSDINIYAMIGMASMMAACLQAPLAALMALMELTANPHIIMPGMLAVVCATLTSRYLLPDHPSVFQYALELKGLKLHDPALSQILSRTGIGAVMSKDFKRCTDKLSIGMAKTILNAKPRWLLIHEDDNDHFVLMPTSDLANYVYLDLQEDGQSLKEVVLSEIPSEDRLSASPLSQTATLAEAQTQISDMRTDTLYITGLKGEVIGIVTRDMIEGFYR</sequence>
<dbReference type="InterPro" id="IPR001807">
    <property type="entry name" value="ClC"/>
</dbReference>
<evidence type="ECO:0000313" key="11">
    <source>
        <dbReference type="EMBL" id="OOV86264.1"/>
    </source>
</evidence>
<evidence type="ECO:0000256" key="10">
    <source>
        <dbReference type="SAM" id="Phobius"/>
    </source>
</evidence>
<feature type="transmembrane region" description="Helical" evidence="10">
    <location>
        <begin position="402"/>
        <end position="421"/>
    </location>
</feature>
<dbReference type="EMBL" id="MTSD02000008">
    <property type="protein sequence ID" value="OOV86264.1"/>
    <property type="molecule type" value="Genomic_DNA"/>
</dbReference>
<keyword evidence="4 10" id="KW-1133">Transmembrane helix</keyword>
<keyword evidence="9" id="KW-0407">Ion channel</keyword>
<feature type="transmembrane region" description="Helical" evidence="10">
    <location>
        <begin position="276"/>
        <end position="294"/>
    </location>
</feature>
<feature type="transmembrane region" description="Helical" evidence="10">
    <location>
        <begin position="28"/>
        <end position="50"/>
    </location>
</feature>
<accession>A0A1T1H8R3</accession>
<dbReference type="Gene3D" id="1.10.3080.10">
    <property type="entry name" value="Clc chloride channel"/>
    <property type="match status" value="1"/>
</dbReference>
<evidence type="ECO:0000256" key="6">
    <source>
        <dbReference type="ARBA" id="ARBA00023136"/>
    </source>
</evidence>
<evidence type="ECO:0000256" key="1">
    <source>
        <dbReference type="ARBA" id="ARBA00004141"/>
    </source>
</evidence>
<dbReference type="AlphaFoldDB" id="A0A1T1H8R3"/>
<evidence type="ECO:0000256" key="2">
    <source>
        <dbReference type="ARBA" id="ARBA00022448"/>
    </source>
</evidence>
<evidence type="ECO:0000256" key="7">
    <source>
        <dbReference type="ARBA" id="ARBA00023173"/>
    </source>
</evidence>
<dbReference type="PANTHER" id="PTHR43427:SF6">
    <property type="entry name" value="CHLORIDE CHANNEL PROTEIN CLC-E"/>
    <property type="match status" value="1"/>
</dbReference>
<evidence type="ECO:0000313" key="12">
    <source>
        <dbReference type="Proteomes" id="UP000190064"/>
    </source>
</evidence>
<dbReference type="PANTHER" id="PTHR43427">
    <property type="entry name" value="CHLORIDE CHANNEL PROTEIN CLC-E"/>
    <property type="match status" value="1"/>
</dbReference>
<name>A0A1T1H8R3_OCELI</name>
<dbReference type="GO" id="GO:0034707">
    <property type="term" value="C:chloride channel complex"/>
    <property type="evidence" value="ECO:0007669"/>
    <property type="project" value="UniProtKB-KW"/>
</dbReference>
<dbReference type="SUPFAM" id="SSF81340">
    <property type="entry name" value="Clc chloride channel"/>
    <property type="match status" value="1"/>
</dbReference>
<dbReference type="CDD" id="cd00400">
    <property type="entry name" value="Voltage_gated_ClC"/>
    <property type="match status" value="1"/>
</dbReference>
<gene>
    <name evidence="11" type="ORF">BTA35_0214860</name>
</gene>
<dbReference type="GO" id="GO:0005254">
    <property type="term" value="F:chloride channel activity"/>
    <property type="evidence" value="ECO:0007669"/>
    <property type="project" value="UniProtKB-KW"/>
</dbReference>
<keyword evidence="7" id="KW-0869">Chloride channel</keyword>
<dbReference type="Pfam" id="PF00654">
    <property type="entry name" value="Voltage_CLC"/>
    <property type="match status" value="1"/>
</dbReference>
<evidence type="ECO:0000256" key="8">
    <source>
        <dbReference type="ARBA" id="ARBA00023214"/>
    </source>
</evidence>
<keyword evidence="6 10" id="KW-0472">Membrane</keyword>
<dbReference type="PRINTS" id="PR00762">
    <property type="entry name" value="CLCHANNEL"/>
</dbReference>
<dbReference type="InterPro" id="IPR014743">
    <property type="entry name" value="Cl-channel_core"/>
</dbReference>
<feature type="transmembrane region" description="Helical" evidence="10">
    <location>
        <begin position="198"/>
        <end position="221"/>
    </location>
</feature>
<dbReference type="Proteomes" id="UP000190064">
    <property type="component" value="Unassembled WGS sequence"/>
</dbReference>
<dbReference type="InterPro" id="IPR050368">
    <property type="entry name" value="ClC-type_chloride_channel"/>
</dbReference>
<evidence type="ECO:0000256" key="5">
    <source>
        <dbReference type="ARBA" id="ARBA00023065"/>
    </source>
</evidence>
<feature type="transmembrane region" description="Helical" evidence="10">
    <location>
        <begin position="241"/>
        <end position="264"/>
    </location>
</feature>
<feature type="transmembrane region" description="Helical" evidence="10">
    <location>
        <begin position="300"/>
        <end position="324"/>
    </location>
</feature>
<feature type="transmembrane region" description="Helical" evidence="10">
    <location>
        <begin position="367"/>
        <end position="390"/>
    </location>
</feature>
<keyword evidence="8" id="KW-0868">Chloride</keyword>
<evidence type="ECO:0000256" key="4">
    <source>
        <dbReference type="ARBA" id="ARBA00022989"/>
    </source>
</evidence>
<evidence type="ECO:0000256" key="9">
    <source>
        <dbReference type="ARBA" id="ARBA00023303"/>
    </source>
</evidence>
<feature type="transmembrane region" description="Helical" evidence="10">
    <location>
        <begin position="70"/>
        <end position="88"/>
    </location>
</feature>
<evidence type="ECO:0008006" key="13">
    <source>
        <dbReference type="Google" id="ProtNLM"/>
    </source>
</evidence>
<organism evidence="11 12">
    <name type="scientific">Oceanospirillum linum</name>
    <dbReference type="NCBI Taxonomy" id="966"/>
    <lineage>
        <taxon>Bacteria</taxon>
        <taxon>Pseudomonadati</taxon>
        <taxon>Pseudomonadota</taxon>
        <taxon>Gammaproteobacteria</taxon>
        <taxon>Oceanospirillales</taxon>
        <taxon>Oceanospirillaceae</taxon>
        <taxon>Oceanospirillum</taxon>
    </lineage>
</organism>
<evidence type="ECO:0000256" key="3">
    <source>
        <dbReference type="ARBA" id="ARBA00022692"/>
    </source>
</evidence>
<feature type="transmembrane region" description="Helical" evidence="10">
    <location>
        <begin position="331"/>
        <end position="355"/>
    </location>
</feature>